<keyword evidence="3 5" id="KW-1133">Transmembrane helix</keyword>
<evidence type="ECO:0000256" key="4">
    <source>
        <dbReference type="ARBA" id="ARBA00023136"/>
    </source>
</evidence>
<keyword evidence="8" id="KW-1185">Reference proteome</keyword>
<dbReference type="RefSeq" id="WP_202634808.1">
    <property type="nucleotide sequence ID" value="NZ_CP010554.1"/>
</dbReference>
<dbReference type="Pfam" id="PF04932">
    <property type="entry name" value="Wzy_C"/>
    <property type="match status" value="1"/>
</dbReference>
<protein>
    <recommendedName>
        <fullName evidence="6">O-antigen ligase-related domain-containing protein</fullName>
    </recommendedName>
</protein>
<dbReference type="InterPro" id="IPR007016">
    <property type="entry name" value="O-antigen_ligase-rel_domated"/>
</dbReference>
<keyword evidence="2 5" id="KW-0812">Transmembrane</keyword>
<dbReference type="Proteomes" id="UP000061603">
    <property type="component" value="Chromosome"/>
</dbReference>
<sequence>MIGKFTVAIVLGLVFVWSVPDVPALRYWLLFLSLLGVARLTSWQSLPPVWRANRWVLGLLAAFTLWLVWQAVFISHQTLWALKELNGQWLNALLALGLGVLLACASREKTLLSGAIITTTLIGVWVLQAMIAVSQSVTYWWMHGELLRGLVPLTGGKLEMSFILNMLLAALTVDLLFRACYARRFLQLPWGLVIGAVTVSLTSLYLAGARNGAIGLLFLAVSGSLLYSIHRVRHQGVRRGVLGGAMLLALVMSLAVISYQSDSRWPVFTESTRLGWDIDGQRAWMDIDHAPLPLMKSGVAVDASAYTRVAFIHAGLRLIGELPLGVGYGRNAFAHALHETGVDAHVGHAHSGWIDLGIGGGIPAMMLWLLFMGGVIATGGVRYFRDQNPHGLWLLFLASGFIGRMVIDSVNRDHMLQMFLFLVGYLLVISMRDDQLRATWNEPFE</sequence>
<dbReference type="HOGENOM" id="CLU_610920_0_0_4"/>
<feature type="transmembrane region" description="Helical" evidence="5">
    <location>
        <begin position="28"/>
        <end position="46"/>
    </location>
</feature>
<reference evidence="7 8" key="1">
    <citation type="journal article" date="2015" name="Genome Announc.">
        <title>Complete Genome Sequence of a Novel Bacterium within the Family Rhodocyclaceae That Degrades Polycyclic Aromatic Hydrocarbons.</title>
        <authorList>
            <person name="Singleton D.R."/>
            <person name="Dickey A.N."/>
            <person name="Scholl E.H."/>
            <person name="Wright F.A."/>
            <person name="Aitken M.D."/>
        </authorList>
    </citation>
    <scope>NUCLEOTIDE SEQUENCE [LARGE SCALE GENOMIC DNA]</scope>
    <source>
        <strain evidence="8">PG1-Ca6</strain>
    </source>
</reference>
<dbReference type="KEGG" id="rbu:PG1C_10755"/>
<feature type="transmembrane region" description="Helical" evidence="5">
    <location>
        <begin position="162"/>
        <end position="181"/>
    </location>
</feature>
<feature type="transmembrane region" description="Helical" evidence="5">
    <location>
        <begin position="188"/>
        <end position="206"/>
    </location>
</feature>
<feature type="transmembrane region" description="Helical" evidence="5">
    <location>
        <begin position="241"/>
        <end position="259"/>
    </location>
</feature>
<evidence type="ECO:0000259" key="6">
    <source>
        <dbReference type="Pfam" id="PF04932"/>
    </source>
</evidence>
<dbReference type="EMBL" id="CP010554">
    <property type="protein sequence ID" value="AJP48784.1"/>
    <property type="molecule type" value="Genomic_DNA"/>
</dbReference>
<dbReference type="GO" id="GO:0016020">
    <property type="term" value="C:membrane"/>
    <property type="evidence" value="ECO:0007669"/>
    <property type="project" value="UniProtKB-SubCell"/>
</dbReference>
<feature type="transmembrane region" description="Helical" evidence="5">
    <location>
        <begin position="88"/>
        <end position="105"/>
    </location>
</feature>
<feature type="transmembrane region" description="Helical" evidence="5">
    <location>
        <begin position="391"/>
        <end position="407"/>
    </location>
</feature>
<feature type="domain" description="O-antigen ligase-related" evidence="6">
    <location>
        <begin position="197"/>
        <end position="369"/>
    </location>
</feature>
<evidence type="ECO:0000256" key="1">
    <source>
        <dbReference type="ARBA" id="ARBA00004141"/>
    </source>
</evidence>
<accession>A0A0C5JAP1</accession>
<name>A0A0C5JAP1_9PROT</name>
<keyword evidence="4 5" id="KW-0472">Membrane</keyword>
<comment type="subcellular location">
    <subcellularLocation>
        <location evidence="1">Membrane</location>
        <topology evidence="1">Multi-pass membrane protein</topology>
    </subcellularLocation>
</comment>
<dbReference type="STRING" id="1565605.PG1C_10755"/>
<proteinExistence type="predicted"/>
<evidence type="ECO:0000256" key="3">
    <source>
        <dbReference type="ARBA" id="ARBA00022989"/>
    </source>
</evidence>
<feature type="transmembrane region" description="Helical" evidence="5">
    <location>
        <begin position="365"/>
        <end position="384"/>
    </location>
</feature>
<evidence type="ECO:0000313" key="8">
    <source>
        <dbReference type="Proteomes" id="UP000061603"/>
    </source>
</evidence>
<gene>
    <name evidence="7" type="ORF">PG1C_10755</name>
</gene>
<feature type="transmembrane region" description="Helical" evidence="5">
    <location>
        <begin position="55"/>
        <end position="76"/>
    </location>
</feature>
<evidence type="ECO:0000256" key="2">
    <source>
        <dbReference type="ARBA" id="ARBA00022692"/>
    </source>
</evidence>
<dbReference type="AlphaFoldDB" id="A0A0C5JAP1"/>
<feature type="transmembrane region" description="Helical" evidence="5">
    <location>
        <begin position="117"/>
        <end position="142"/>
    </location>
</feature>
<evidence type="ECO:0000256" key="5">
    <source>
        <dbReference type="SAM" id="Phobius"/>
    </source>
</evidence>
<feature type="transmembrane region" description="Helical" evidence="5">
    <location>
        <begin position="212"/>
        <end position="229"/>
    </location>
</feature>
<organism evidence="7 8">
    <name type="scientific">Rugosibacter aromaticivorans</name>
    <dbReference type="NCBI Taxonomy" id="1565605"/>
    <lineage>
        <taxon>Bacteria</taxon>
        <taxon>Pseudomonadati</taxon>
        <taxon>Pseudomonadota</taxon>
        <taxon>Betaproteobacteria</taxon>
        <taxon>Nitrosomonadales</taxon>
        <taxon>Sterolibacteriaceae</taxon>
        <taxon>Rugosibacter</taxon>
    </lineage>
</organism>
<feature type="transmembrane region" description="Helical" evidence="5">
    <location>
        <begin position="413"/>
        <end position="431"/>
    </location>
</feature>
<evidence type="ECO:0000313" key="7">
    <source>
        <dbReference type="EMBL" id="AJP48784.1"/>
    </source>
</evidence>